<feature type="region of interest" description="Disordered" evidence="1">
    <location>
        <begin position="13"/>
        <end position="76"/>
    </location>
</feature>
<feature type="compositionally biased region" description="Basic and acidic residues" evidence="1">
    <location>
        <begin position="26"/>
        <end position="35"/>
    </location>
</feature>
<organism evidence="2 3">
    <name type="scientific">Liparis tanakae</name>
    <name type="common">Tanaka's snailfish</name>
    <dbReference type="NCBI Taxonomy" id="230148"/>
    <lineage>
        <taxon>Eukaryota</taxon>
        <taxon>Metazoa</taxon>
        <taxon>Chordata</taxon>
        <taxon>Craniata</taxon>
        <taxon>Vertebrata</taxon>
        <taxon>Euteleostomi</taxon>
        <taxon>Actinopterygii</taxon>
        <taxon>Neopterygii</taxon>
        <taxon>Teleostei</taxon>
        <taxon>Neoteleostei</taxon>
        <taxon>Acanthomorphata</taxon>
        <taxon>Eupercaria</taxon>
        <taxon>Perciformes</taxon>
        <taxon>Cottioidei</taxon>
        <taxon>Cottales</taxon>
        <taxon>Liparidae</taxon>
        <taxon>Liparis</taxon>
    </lineage>
</organism>
<evidence type="ECO:0000256" key="1">
    <source>
        <dbReference type="SAM" id="MobiDB-lite"/>
    </source>
</evidence>
<keyword evidence="3" id="KW-1185">Reference proteome</keyword>
<dbReference type="Proteomes" id="UP000314294">
    <property type="component" value="Unassembled WGS sequence"/>
</dbReference>
<feature type="compositionally biased region" description="Gly residues" evidence="1">
    <location>
        <begin position="36"/>
        <end position="49"/>
    </location>
</feature>
<protein>
    <submittedName>
        <fullName evidence="2">Uncharacterized protein</fullName>
    </submittedName>
</protein>
<dbReference type="AlphaFoldDB" id="A0A4Z2IJD5"/>
<accession>A0A4Z2IJD5</accession>
<gene>
    <name evidence="2" type="ORF">EYF80_011828</name>
</gene>
<sequence length="308" mass="33184">MFYAPHTSGLRTWGLCGTGLRSRPGRGAEARRDGEPGAGTGRDGDGAGVAGVADGARGRPSTDGSQGPAAPPVLGLGGRQLRRVLGLGSRQRRRVLGNGVRQLRRVPGVGGPRRQRGLEEQAVLLRISSIRASICPKLRNGSYGYSGSIPSRRLVPEGPTLGSSVATPLPLCPWVSPTSTKASQITQRSHRYNAGGHLRKSGTVYKIELIAEVQQCGVFFILFDRTLNQTTKSRQLDFMCVNGSMTTSSQDSMEHSSWSITLPRTYFSISKFPALPQFAVLNTCSWVPLPVAVDRFWQVQALCVSPRD</sequence>
<reference evidence="2 3" key="1">
    <citation type="submission" date="2019-03" db="EMBL/GenBank/DDBJ databases">
        <title>First draft genome of Liparis tanakae, snailfish: a comprehensive survey of snailfish specific genes.</title>
        <authorList>
            <person name="Kim W."/>
            <person name="Song I."/>
            <person name="Jeong J.-H."/>
            <person name="Kim D."/>
            <person name="Kim S."/>
            <person name="Ryu S."/>
            <person name="Song J.Y."/>
            <person name="Lee S.K."/>
        </authorList>
    </citation>
    <scope>NUCLEOTIDE SEQUENCE [LARGE SCALE GENOMIC DNA]</scope>
    <source>
        <tissue evidence="2">Muscle</tissue>
    </source>
</reference>
<evidence type="ECO:0000313" key="3">
    <source>
        <dbReference type="Proteomes" id="UP000314294"/>
    </source>
</evidence>
<dbReference type="EMBL" id="SRLO01000078">
    <property type="protein sequence ID" value="TNN77905.1"/>
    <property type="molecule type" value="Genomic_DNA"/>
</dbReference>
<name>A0A4Z2IJD5_9TELE</name>
<feature type="compositionally biased region" description="Low complexity" evidence="1">
    <location>
        <begin position="50"/>
        <end position="59"/>
    </location>
</feature>
<comment type="caution">
    <text evidence="2">The sequence shown here is derived from an EMBL/GenBank/DDBJ whole genome shotgun (WGS) entry which is preliminary data.</text>
</comment>
<proteinExistence type="predicted"/>
<evidence type="ECO:0000313" key="2">
    <source>
        <dbReference type="EMBL" id="TNN77905.1"/>
    </source>
</evidence>